<dbReference type="Proteomes" id="UP000646579">
    <property type="component" value="Unassembled WGS sequence"/>
</dbReference>
<dbReference type="AlphaFoldDB" id="A0A918S3L5"/>
<reference evidence="1" key="1">
    <citation type="journal article" date="2014" name="Int. J. Syst. Evol. Microbiol.">
        <title>Complete genome sequence of Corynebacterium casei LMG S-19264T (=DSM 44701T), isolated from a smear-ripened cheese.</title>
        <authorList>
            <consortium name="US DOE Joint Genome Institute (JGI-PGF)"/>
            <person name="Walter F."/>
            <person name="Albersmeier A."/>
            <person name="Kalinowski J."/>
            <person name="Ruckert C."/>
        </authorList>
    </citation>
    <scope>NUCLEOTIDE SEQUENCE</scope>
    <source>
        <strain evidence="1">KCTC 32437</strain>
    </source>
</reference>
<comment type="caution">
    <text evidence="1">The sequence shown here is derived from an EMBL/GenBank/DDBJ whole genome shotgun (WGS) entry which is preliminary data.</text>
</comment>
<reference evidence="1" key="2">
    <citation type="submission" date="2020-09" db="EMBL/GenBank/DDBJ databases">
        <authorList>
            <person name="Sun Q."/>
            <person name="Kim S."/>
        </authorList>
    </citation>
    <scope>NUCLEOTIDE SEQUENCE</scope>
    <source>
        <strain evidence="1">KCTC 32437</strain>
    </source>
</reference>
<evidence type="ECO:0000313" key="1">
    <source>
        <dbReference type="EMBL" id="GHA19078.1"/>
    </source>
</evidence>
<name>A0A918S3L5_9HYPH</name>
<accession>A0A918S3L5</accession>
<sequence length="108" mass="11479">MLILGQIAVEQGAADPLLADAEMVGLSSQGLSLPRIVEQIAIGVACPSNAEHRPCEAPGFARVDGREGLGSRGAPEALEEVALRAQDLGAVDVFNLEFHSYRRTRFHA</sequence>
<dbReference type="SUPFAM" id="SSF89733">
    <property type="entry name" value="L-sulfolactate dehydrogenase-like"/>
    <property type="match status" value="1"/>
</dbReference>
<dbReference type="Gene3D" id="1.10.1530.10">
    <property type="match status" value="1"/>
</dbReference>
<keyword evidence="2" id="KW-1185">Reference proteome</keyword>
<dbReference type="InterPro" id="IPR043144">
    <property type="entry name" value="Mal/L-sulf/L-lact_DH-like_ah"/>
</dbReference>
<dbReference type="EMBL" id="BMZE01000001">
    <property type="protein sequence ID" value="GHA19078.1"/>
    <property type="molecule type" value="Genomic_DNA"/>
</dbReference>
<protein>
    <submittedName>
        <fullName evidence="1">Uncharacterized protein</fullName>
    </submittedName>
</protein>
<dbReference type="InterPro" id="IPR036111">
    <property type="entry name" value="Mal/L-sulfo/L-lacto_DH-like_sf"/>
</dbReference>
<dbReference type="GO" id="GO:0016491">
    <property type="term" value="F:oxidoreductase activity"/>
    <property type="evidence" value="ECO:0007669"/>
    <property type="project" value="InterPro"/>
</dbReference>
<organism evidence="1 2">
    <name type="scientific">Devosia pacifica</name>
    <dbReference type="NCBI Taxonomy" id="1335967"/>
    <lineage>
        <taxon>Bacteria</taxon>
        <taxon>Pseudomonadati</taxon>
        <taxon>Pseudomonadota</taxon>
        <taxon>Alphaproteobacteria</taxon>
        <taxon>Hyphomicrobiales</taxon>
        <taxon>Devosiaceae</taxon>
        <taxon>Devosia</taxon>
    </lineage>
</organism>
<gene>
    <name evidence="1" type="ORF">GCM10007989_13190</name>
</gene>
<evidence type="ECO:0000313" key="2">
    <source>
        <dbReference type="Proteomes" id="UP000646579"/>
    </source>
</evidence>
<proteinExistence type="predicted"/>